<feature type="compositionally biased region" description="Basic and acidic residues" evidence="1">
    <location>
        <begin position="28"/>
        <end position="68"/>
    </location>
</feature>
<comment type="caution">
    <text evidence="2">The sequence shown here is derived from an EMBL/GenBank/DDBJ whole genome shotgun (WGS) entry which is preliminary data.</text>
</comment>
<protein>
    <submittedName>
        <fullName evidence="2">Uncharacterized protein</fullName>
    </submittedName>
</protein>
<evidence type="ECO:0000313" key="2">
    <source>
        <dbReference type="EMBL" id="MDS0298364.1"/>
    </source>
</evidence>
<evidence type="ECO:0000313" key="3">
    <source>
        <dbReference type="Proteomes" id="UP001257060"/>
    </source>
</evidence>
<name>A0ABU2GC92_9EURY</name>
<reference evidence="2 3" key="1">
    <citation type="submission" date="2022-06" db="EMBL/GenBank/DDBJ databases">
        <title>Halogeometricum sp. a new haloarchaeum isolate from saline soil.</title>
        <authorList>
            <person name="Strakova D."/>
            <person name="Galisteo C."/>
            <person name="Sanchez-Porro C."/>
            <person name="Ventosa A."/>
        </authorList>
    </citation>
    <scope>NUCLEOTIDE SEQUENCE [LARGE SCALE GENOMIC DNA]</scope>
    <source>
        <strain evidence="2 3">S1BR25-6</strain>
    </source>
</reference>
<feature type="region of interest" description="Disordered" evidence="1">
    <location>
        <begin position="217"/>
        <end position="312"/>
    </location>
</feature>
<dbReference type="RefSeq" id="WP_310923173.1">
    <property type="nucleotide sequence ID" value="NZ_JAMQOP010000001.1"/>
</dbReference>
<proteinExistence type="predicted"/>
<dbReference type="InterPro" id="IPR055969">
    <property type="entry name" value="DUF7547"/>
</dbReference>
<organism evidence="2 3">
    <name type="scientific">Halogeometricum salsisoli</name>
    <dbReference type="NCBI Taxonomy" id="2950536"/>
    <lineage>
        <taxon>Archaea</taxon>
        <taxon>Methanobacteriati</taxon>
        <taxon>Methanobacteriota</taxon>
        <taxon>Stenosarchaea group</taxon>
        <taxon>Halobacteria</taxon>
        <taxon>Halobacteriales</taxon>
        <taxon>Haloferacaceae</taxon>
        <taxon>Halogeometricum</taxon>
    </lineage>
</organism>
<sequence length="312" mass="35164">MSEPRDPDDDLADLLADLDRTLDDLRAELDARERGGTAGRDGDRGDDRDGRDDRDDRPAGGRDRRDHQGGPTARQAERYGYRQRERDRREDGPRYDGDRPIPHPPSLGEMLRFTEEYTIPTVIAMLEATVRSLELLRNVLRLADPQRSAFDAGDRRRSTTERLATTTMGREALSGVDRAISDLRDALSGLPEEEESRGIVTDARDLMAEIEARIDEAERERERSKYGYRERDGDRTRSDRGRRTEGGGRGNSETIDVTDGDDEDEDEDEESPQVDVDAELASIRREIRGDDGSGAGDDESEREERGNEDGDE</sequence>
<feature type="compositionally biased region" description="Basic and acidic residues" evidence="1">
    <location>
        <begin position="75"/>
        <end position="101"/>
    </location>
</feature>
<feature type="region of interest" description="Disordered" evidence="1">
    <location>
        <begin position="28"/>
        <end position="108"/>
    </location>
</feature>
<feature type="compositionally biased region" description="Acidic residues" evidence="1">
    <location>
        <begin position="256"/>
        <end position="278"/>
    </location>
</feature>
<dbReference type="EMBL" id="JAMQOP010000001">
    <property type="protein sequence ID" value="MDS0298364.1"/>
    <property type="molecule type" value="Genomic_DNA"/>
</dbReference>
<feature type="compositionally biased region" description="Basic and acidic residues" evidence="1">
    <location>
        <begin position="302"/>
        <end position="312"/>
    </location>
</feature>
<evidence type="ECO:0000256" key="1">
    <source>
        <dbReference type="SAM" id="MobiDB-lite"/>
    </source>
</evidence>
<gene>
    <name evidence="2" type="ORF">NDI76_06395</name>
</gene>
<keyword evidence="3" id="KW-1185">Reference proteome</keyword>
<dbReference type="Pfam" id="PF24414">
    <property type="entry name" value="DUF7547"/>
    <property type="match status" value="1"/>
</dbReference>
<dbReference type="Proteomes" id="UP001257060">
    <property type="component" value="Unassembled WGS sequence"/>
</dbReference>
<feature type="compositionally biased region" description="Basic and acidic residues" evidence="1">
    <location>
        <begin position="282"/>
        <end position="291"/>
    </location>
</feature>
<accession>A0ABU2GC92</accession>
<feature type="compositionally biased region" description="Basic and acidic residues" evidence="1">
    <location>
        <begin position="217"/>
        <end position="246"/>
    </location>
</feature>